<dbReference type="Gene3D" id="3.40.50.150">
    <property type="entry name" value="Vaccinia Virus protein VP39"/>
    <property type="match status" value="1"/>
</dbReference>
<dbReference type="GO" id="GO:0005829">
    <property type="term" value="C:cytosol"/>
    <property type="evidence" value="ECO:0007669"/>
    <property type="project" value="TreeGrafter"/>
</dbReference>
<accession>A0AAV8WCZ6</accession>
<dbReference type="PANTHER" id="PTHR12303">
    <property type="entry name" value="CARNOSINE N-METHYLTRANSFERASE"/>
    <property type="match status" value="1"/>
</dbReference>
<dbReference type="GO" id="GO:0035498">
    <property type="term" value="P:carnosine metabolic process"/>
    <property type="evidence" value="ECO:0007669"/>
    <property type="project" value="TreeGrafter"/>
</dbReference>
<evidence type="ECO:0000256" key="2">
    <source>
        <dbReference type="ARBA" id="ARBA00012003"/>
    </source>
</evidence>
<keyword evidence="4" id="KW-0808">Transferase</keyword>
<dbReference type="InterPro" id="IPR029063">
    <property type="entry name" value="SAM-dependent_MTases_sf"/>
</dbReference>
<comment type="similarity">
    <text evidence="1">Belongs to the carnosine N-methyltransferase family.</text>
</comment>
<evidence type="ECO:0000313" key="6">
    <source>
        <dbReference type="EMBL" id="KAJ8923900.1"/>
    </source>
</evidence>
<organism evidence="6 7">
    <name type="scientific">Exocentrus adspersus</name>
    <dbReference type="NCBI Taxonomy" id="1586481"/>
    <lineage>
        <taxon>Eukaryota</taxon>
        <taxon>Metazoa</taxon>
        <taxon>Ecdysozoa</taxon>
        <taxon>Arthropoda</taxon>
        <taxon>Hexapoda</taxon>
        <taxon>Insecta</taxon>
        <taxon>Pterygota</taxon>
        <taxon>Neoptera</taxon>
        <taxon>Endopterygota</taxon>
        <taxon>Coleoptera</taxon>
        <taxon>Polyphaga</taxon>
        <taxon>Cucujiformia</taxon>
        <taxon>Chrysomeloidea</taxon>
        <taxon>Cerambycidae</taxon>
        <taxon>Lamiinae</taxon>
        <taxon>Acanthocinini</taxon>
        <taxon>Exocentrus</taxon>
    </lineage>
</organism>
<dbReference type="GO" id="GO:0032259">
    <property type="term" value="P:methylation"/>
    <property type="evidence" value="ECO:0007669"/>
    <property type="project" value="UniProtKB-KW"/>
</dbReference>
<keyword evidence="7" id="KW-1185">Reference proteome</keyword>
<evidence type="ECO:0000256" key="1">
    <source>
        <dbReference type="ARBA" id="ARBA00010086"/>
    </source>
</evidence>
<sequence>MNSEPNGVKEERYYFLSVLHTFKSYREQSMLRVQHKEKCLETLPYHHKEWLLKYKEDLENFKKCIEKNYSFIPLVLKHAHTIFDNMYCNDSTSHSEQEVGTLSEGLDKVQSVFKQLMRDWSELGAAERKQCYGPIINEIFANFPEEKFDRSNINVLVPGAGLGRLAFEIASKGFSCQGNEFNLYMLIVSYYVLNVCKKVNEYKVYPWIHQYCNNIKADDQMLSVRFPDVIPKPTPEKVYTTDDEWHCVATCFFIDCAPNVVQFIETIYRILKPGGLWINLGPLLYHYSDMRNEKSIEPSFKVVTQVINNVGFIMEKCETGVKTKYCQNPKSMLQYEYDSVFFVCRKPVSVDIIETTEESPELQKQYLFANKRDHSGAAIGPHFMLSSSHF</sequence>
<dbReference type="SUPFAM" id="SSF53335">
    <property type="entry name" value="S-adenosyl-L-methionine-dependent methyltransferases"/>
    <property type="match status" value="1"/>
</dbReference>
<proteinExistence type="inferred from homology"/>
<dbReference type="EMBL" id="JANEYG010000003">
    <property type="protein sequence ID" value="KAJ8923900.1"/>
    <property type="molecule type" value="Genomic_DNA"/>
</dbReference>
<evidence type="ECO:0000256" key="3">
    <source>
        <dbReference type="ARBA" id="ARBA00022603"/>
    </source>
</evidence>
<evidence type="ECO:0000256" key="4">
    <source>
        <dbReference type="ARBA" id="ARBA00022679"/>
    </source>
</evidence>
<comment type="caution">
    <text evidence="6">The sequence shown here is derived from an EMBL/GenBank/DDBJ whole genome shotgun (WGS) entry which is preliminary data.</text>
</comment>
<dbReference type="GO" id="GO:0030735">
    <property type="term" value="F:carnosine N-methyltransferase activity"/>
    <property type="evidence" value="ECO:0007669"/>
    <property type="project" value="UniProtKB-EC"/>
</dbReference>
<keyword evidence="3" id="KW-0489">Methyltransferase</keyword>
<dbReference type="Pfam" id="PF07942">
    <property type="entry name" value="CARME"/>
    <property type="match status" value="1"/>
</dbReference>
<dbReference type="SMART" id="SM01296">
    <property type="entry name" value="N2227"/>
    <property type="match status" value="1"/>
</dbReference>
<dbReference type="AlphaFoldDB" id="A0AAV8WCZ6"/>
<name>A0AAV8WCZ6_9CUCU</name>
<dbReference type="GO" id="GO:0005634">
    <property type="term" value="C:nucleus"/>
    <property type="evidence" value="ECO:0007669"/>
    <property type="project" value="TreeGrafter"/>
</dbReference>
<dbReference type="Proteomes" id="UP001159042">
    <property type="component" value="Unassembled WGS sequence"/>
</dbReference>
<dbReference type="EC" id="2.1.1.22" evidence="2"/>
<gene>
    <name evidence="6" type="ORF">NQ315_006676</name>
</gene>
<dbReference type="CDD" id="cd02440">
    <property type="entry name" value="AdoMet_MTases"/>
    <property type="match status" value="1"/>
</dbReference>
<evidence type="ECO:0000313" key="7">
    <source>
        <dbReference type="Proteomes" id="UP001159042"/>
    </source>
</evidence>
<keyword evidence="5" id="KW-0949">S-adenosyl-L-methionine</keyword>
<evidence type="ECO:0000256" key="5">
    <source>
        <dbReference type="ARBA" id="ARBA00022691"/>
    </source>
</evidence>
<protein>
    <recommendedName>
        <fullName evidence="2">carnosine N-methyltransferase</fullName>
        <ecNumber evidence="2">2.1.1.22</ecNumber>
    </recommendedName>
</protein>
<dbReference type="PANTHER" id="PTHR12303:SF6">
    <property type="entry name" value="CARNOSINE N-METHYLTRANSFERASE"/>
    <property type="match status" value="1"/>
</dbReference>
<dbReference type="InterPro" id="IPR012901">
    <property type="entry name" value="CARME"/>
</dbReference>
<reference evidence="6 7" key="1">
    <citation type="journal article" date="2023" name="Insect Mol. Biol.">
        <title>Genome sequencing provides insights into the evolution of gene families encoding plant cell wall-degrading enzymes in longhorned beetles.</title>
        <authorList>
            <person name="Shin N.R."/>
            <person name="Okamura Y."/>
            <person name="Kirsch R."/>
            <person name="Pauchet Y."/>
        </authorList>
    </citation>
    <scope>NUCLEOTIDE SEQUENCE [LARGE SCALE GENOMIC DNA]</scope>
    <source>
        <strain evidence="6">EAD_L_NR</strain>
    </source>
</reference>